<dbReference type="AlphaFoldDB" id="A0A9W9C677"/>
<reference evidence="2" key="1">
    <citation type="submission" date="2022-10" db="EMBL/GenBank/DDBJ databases">
        <title>Tapping the CABI collections for fungal endophytes: first genome assemblies for Collariella, Neodidymelliopsis, Ascochyta clinopodiicola, Didymella pomorum, Didymosphaeria variabile, Neocosmospora piperis and Neocucurbitaria cava.</title>
        <authorList>
            <person name="Hill R."/>
        </authorList>
    </citation>
    <scope>NUCLEOTIDE SEQUENCE</scope>
    <source>
        <strain evidence="2">IMI 356815</strain>
    </source>
</reference>
<organism evidence="2 3">
    <name type="scientific">Didymosphaeria variabile</name>
    <dbReference type="NCBI Taxonomy" id="1932322"/>
    <lineage>
        <taxon>Eukaryota</taxon>
        <taxon>Fungi</taxon>
        <taxon>Dikarya</taxon>
        <taxon>Ascomycota</taxon>
        <taxon>Pezizomycotina</taxon>
        <taxon>Dothideomycetes</taxon>
        <taxon>Pleosporomycetidae</taxon>
        <taxon>Pleosporales</taxon>
        <taxon>Massarineae</taxon>
        <taxon>Didymosphaeriaceae</taxon>
        <taxon>Didymosphaeria</taxon>
    </lineage>
</organism>
<evidence type="ECO:0000256" key="1">
    <source>
        <dbReference type="SAM" id="MobiDB-lite"/>
    </source>
</evidence>
<feature type="region of interest" description="Disordered" evidence="1">
    <location>
        <begin position="268"/>
        <end position="360"/>
    </location>
</feature>
<evidence type="ECO:0000313" key="3">
    <source>
        <dbReference type="Proteomes" id="UP001140513"/>
    </source>
</evidence>
<gene>
    <name evidence="2" type="ORF">N0V89_010527</name>
</gene>
<sequence length="360" mass="40038">MSDIIHADPSSDNSDLDLPPLGTALATPAGPLIYAEAQRQYAALVRTSAQTARLTRWRVDLGRFYQVQFETATKDLDAGQKEKLLVVCFAYKTRERVLCYLECLFDDEGCRFWVGKGVREIVLRAGRDSLFDTPDTDSANETDSQDGQDAVSPPTTHSSAYANPDSQPAASGRSIPTFTIPTLPLAYPTAYFSAWAMHVPIPHLTLGSFLTQPAVYGLALSRRISELLRANVGKVFGTDTEDGTASAVFTSLSGWKMLRSRGALEAWKETGGREDSVEPLGDDRDSRRGGPVEKGRKRVRFVVPDDDDDENKVVEREPQGIRKRRRWVVDDDDDDDDEVESESQGSRKRVRWADDDDDEE</sequence>
<feature type="compositionally biased region" description="Basic and acidic residues" evidence="1">
    <location>
        <begin position="311"/>
        <end position="320"/>
    </location>
</feature>
<dbReference type="Proteomes" id="UP001140513">
    <property type="component" value="Unassembled WGS sequence"/>
</dbReference>
<keyword evidence="3" id="KW-1185">Reference proteome</keyword>
<accession>A0A9W9C677</accession>
<evidence type="ECO:0000313" key="2">
    <source>
        <dbReference type="EMBL" id="KAJ4346596.1"/>
    </source>
</evidence>
<name>A0A9W9C677_9PLEO</name>
<dbReference type="GeneID" id="80914057"/>
<dbReference type="RefSeq" id="XP_056066396.1">
    <property type="nucleotide sequence ID" value="XM_056219269.1"/>
</dbReference>
<dbReference type="OrthoDB" id="3800763at2759"/>
<comment type="caution">
    <text evidence="2">The sequence shown here is derived from an EMBL/GenBank/DDBJ whole genome shotgun (WGS) entry which is preliminary data.</text>
</comment>
<feature type="compositionally biased region" description="Acidic residues" evidence="1">
    <location>
        <begin position="330"/>
        <end position="341"/>
    </location>
</feature>
<feature type="compositionally biased region" description="Basic and acidic residues" evidence="1">
    <location>
        <begin position="268"/>
        <end position="294"/>
    </location>
</feature>
<dbReference type="EMBL" id="JAPEUX010000008">
    <property type="protein sequence ID" value="KAJ4346596.1"/>
    <property type="molecule type" value="Genomic_DNA"/>
</dbReference>
<proteinExistence type="predicted"/>
<feature type="compositionally biased region" description="Polar residues" evidence="1">
    <location>
        <begin position="147"/>
        <end position="173"/>
    </location>
</feature>
<feature type="region of interest" description="Disordered" evidence="1">
    <location>
        <begin position="132"/>
        <end position="173"/>
    </location>
</feature>
<protein>
    <submittedName>
        <fullName evidence="2">Uncharacterized protein</fullName>
    </submittedName>
</protein>
<feature type="compositionally biased region" description="Acidic residues" evidence="1">
    <location>
        <begin position="134"/>
        <end position="146"/>
    </location>
</feature>